<evidence type="ECO:0000256" key="5">
    <source>
        <dbReference type="ARBA" id="ARBA00022840"/>
    </source>
</evidence>
<evidence type="ECO:0000256" key="3">
    <source>
        <dbReference type="ARBA" id="ARBA00022679"/>
    </source>
</evidence>
<dbReference type="AlphaFoldDB" id="A0A564ZL14"/>
<dbReference type="InterPro" id="IPR059117">
    <property type="entry name" value="APS_kinase_dom"/>
</dbReference>
<dbReference type="EC" id="2.7.1.25" evidence="2 6"/>
<feature type="active site" description="Phosphoserine intermediate" evidence="6">
    <location>
        <position position="89"/>
    </location>
</feature>
<accession>A0A564ZL14</accession>
<evidence type="ECO:0000259" key="8">
    <source>
        <dbReference type="Pfam" id="PF01583"/>
    </source>
</evidence>
<dbReference type="GO" id="GO:0070814">
    <property type="term" value="P:hydrogen sulfide biosynthetic process"/>
    <property type="evidence" value="ECO:0007669"/>
    <property type="project" value="UniProtKB-UniRule"/>
</dbReference>
<dbReference type="InterPro" id="IPR050512">
    <property type="entry name" value="Sulf_AdTrans/APS_kinase"/>
</dbReference>
<comment type="similarity">
    <text evidence="6 7">Belongs to the APS kinase family.</text>
</comment>
<dbReference type="PANTHER" id="PTHR42700">
    <property type="entry name" value="SULFATE ADENYLYLTRANSFERASE"/>
    <property type="match status" value="1"/>
</dbReference>
<gene>
    <name evidence="6" type="primary">cysC</name>
    <name evidence="9" type="ORF">MELA_02398</name>
</gene>
<dbReference type="CDD" id="cd02027">
    <property type="entry name" value="APSK"/>
    <property type="match status" value="1"/>
</dbReference>
<evidence type="ECO:0000256" key="7">
    <source>
        <dbReference type="RuleBase" id="RU004347"/>
    </source>
</evidence>
<dbReference type="EMBL" id="CABIKM010000040">
    <property type="protein sequence ID" value="VUZ86004.1"/>
    <property type="molecule type" value="Genomic_DNA"/>
</dbReference>
<dbReference type="NCBIfam" id="NF003013">
    <property type="entry name" value="PRK03846.1"/>
    <property type="match status" value="1"/>
</dbReference>
<evidence type="ECO:0000256" key="4">
    <source>
        <dbReference type="ARBA" id="ARBA00022741"/>
    </source>
</evidence>
<dbReference type="NCBIfam" id="NF002059">
    <property type="entry name" value="PRK00889.1"/>
    <property type="match status" value="1"/>
</dbReference>
<evidence type="ECO:0000313" key="10">
    <source>
        <dbReference type="Proteomes" id="UP000334340"/>
    </source>
</evidence>
<evidence type="ECO:0000256" key="6">
    <source>
        <dbReference type="HAMAP-Rule" id="MF_00065"/>
    </source>
</evidence>
<keyword evidence="6 7" id="KW-0418">Kinase</keyword>
<dbReference type="UniPathway" id="UPA00140">
    <property type="reaction ID" value="UER00205"/>
</dbReference>
<keyword evidence="3 6" id="KW-0808">Transferase</keyword>
<dbReference type="GO" id="GO:0005737">
    <property type="term" value="C:cytoplasm"/>
    <property type="evidence" value="ECO:0007669"/>
    <property type="project" value="TreeGrafter"/>
</dbReference>
<dbReference type="Gene3D" id="3.40.50.300">
    <property type="entry name" value="P-loop containing nucleotide triphosphate hydrolases"/>
    <property type="match status" value="1"/>
</dbReference>
<dbReference type="GO" id="GO:0004020">
    <property type="term" value="F:adenylylsulfate kinase activity"/>
    <property type="evidence" value="ECO:0007669"/>
    <property type="project" value="UniProtKB-UniRule"/>
</dbReference>
<dbReference type="GO" id="GO:0010134">
    <property type="term" value="P:sulfate assimilation via adenylyl sulfate reduction"/>
    <property type="evidence" value="ECO:0007669"/>
    <property type="project" value="TreeGrafter"/>
</dbReference>
<dbReference type="Proteomes" id="UP000334340">
    <property type="component" value="Unassembled WGS sequence"/>
</dbReference>
<dbReference type="GO" id="GO:0004781">
    <property type="term" value="F:sulfate adenylyltransferase (ATP) activity"/>
    <property type="evidence" value="ECO:0007669"/>
    <property type="project" value="TreeGrafter"/>
</dbReference>
<dbReference type="GO" id="GO:0005524">
    <property type="term" value="F:ATP binding"/>
    <property type="evidence" value="ECO:0007669"/>
    <property type="project" value="UniProtKB-UniRule"/>
</dbReference>
<keyword evidence="4 6" id="KW-0547">Nucleotide-binding</keyword>
<dbReference type="NCBIfam" id="TIGR00455">
    <property type="entry name" value="apsK"/>
    <property type="match status" value="1"/>
</dbReference>
<dbReference type="PANTHER" id="PTHR42700:SF1">
    <property type="entry name" value="SULFATE ADENYLYLTRANSFERASE"/>
    <property type="match status" value="1"/>
</dbReference>
<organism evidence="9 10">
    <name type="scientific">Candidatus Methylomirabilis lanthanidiphila</name>
    <dbReference type="NCBI Taxonomy" id="2211376"/>
    <lineage>
        <taxon>Bacteria</taxon>
        <taxon>Candidatus Methylomirabilota</taxon>
        <taxon>Candidatus Methylomirabilia</taxon>
        <taxon>Candidatus Methylomirabilales</taxon>
        <taxon>Candidatus Methylomirabilaceae</taxon>
        <taxon>Candidatus Methylomirabilis</taxon>
    </lineage>
</organism>
<comment type="function">
    <text evidence="6 7">Catalyzes the synthesis of activated sulfate.</text>
</comment>
<dbReference type="InterPro" id="IPR027417">
    <property type="entry name" value="P-loop_NTPase"/>
</dbReference>
<protein>
    <recommendedName>
        <fullName evidence="2 6">Adenylyl-sulfate kinase</fullName>
        <ecNumber evidence="2 6">2.7.1.25</ecNumber>
    </recommendedName>
    <alternativeName>
        <fullName evidence="6">APS kinase</fullName>
    </alternativeName>
    <alternativeName>
        <fullName evidence="6">ATP adenosine-5'-phosphosulfate 3'-phosphotransferase</fullName>
    </alternativeName>
    <alternativeName>
        <fullName evidence="6">Adenosine-5'-phosphosulfate kinase</fullName>
    </alternativeName>
</protein>
<reference evidence="9 10" key="1">
    <citation type="submission" date="2019-07" db="EMBL/GenBank/DDBJ databases">
        <authorList>
            <person name="Cremers G."/>
        </authorList>
    </citation>
    <scope>NUCLEOTIDE SEQUENCE [LARGE SCALE GENOMIC DNA]</scope>
</reference>
<dbReference type="Pfam" id="PF01583">
    <property type="entry name" value="APS_kinase"/>
    <property type="match status" value="1"/>
</dbReference>
<keyword evidence="5 6" id="KW-0067">ATP-binding</keyword>
<evidence type="ECO:0000256" key="1">
    <source>
        <dbReference type="ARBA" id="ARBA00001823"/>
    </source>
</evidence>
<evidence type="ECO:0000256" key="2">
    <source>
        <dbReference type="ARBA" id="ARBA00012121"/>
    </source>
</evidence>
<feature type="binding site" evidence="6">
    <location>
        <begin position="15"/>
        <end position="22"/>
    </location>
    <ligand>
        <name>ATP</name>
        <dbReference type="ChEBI" id="CHEBI:30616"/>
    </ligand>
</feature>
<dbReference type="InterPro" id="IPR002891">
    <property type="entry name" value="APS"/>
</dbReference>
<dbReference type="SUPFAM" id="SSF52540">
    <property type="entry name" value="P-loop containing nucleoside triphosphate hydrolases"/>
    <property type="match status" value="1"/>
</dbReference>
<keyword evidence="10" id="KW-1185">Reference proteome</keyword>
<dbReference type="GO" id="GO:0019379">
    <property type="term" value="P:sulfate assimilation, phosphoadenylyl sulfate reduction by phosphoadenylyl-sulfate reductase (thioredoxin)"/>
    <property type="evidence" value="ECO:0007669"/>
    <property type="project" value="TreeGrafter"/>
</dbReference>
<proteinExistence type="inferred from homology"/>
<comment type="catalytic activity">
    <reaction evidence="1 6 7">
        <text>adenosine 5'-phosphosulfate + ATP = 3'-phosphoadenylyl sulfate + ADP + H(+)</text>
        <dbReference type="Rhea" id="RHEA:24152"/>
        <dbReference type="ChEBI" id="CHEBI:15378"/>
        <dbReference type="ChEBI" id="CHEBI:30616"/>
        <dbReference type="ChEBI" id="CHEBI:58243"/>
        <dbReference type="ChEBI" id="CHEBI:58339"/>
        <dbReference type="ChEBI" id="CHEBI:456216"/>
        <dbReference type="EC" id="2.7.1.25"/>
    </reaction>
</comment>
<evidence type="ECO:0000313" key="9">
    <source>
        <dbReference type="EMBL" id="VUZ86004.1"/>
    </source>
</evidence>
<sequence>MADTVNRGFVVWFTGLPSSGKSTLAGLLAQELPLRGLPVEILDGDEVRQRLTKGLGFSKEDRDENIRRIAFVAKLLSRNNVCAITAAISPYRSVRDEARRDMGRFVEVYVKCPLETCIARDVKGLYRRALAGEIQNFTGISDPYEEPLNPEVVVETDQESTEASLGRIVRRLDELGYLTLGQPQETTHVPIPTYLVQKIKTRLDGDSRKNPSTYVVEVLSGLLGEEQPVTMTGERKALIEARLKALGYLE</sequence>
<feature type="domain" description="APS kinase" evidence="8">
    <location>
        <begin position="7"/>
        <end position="155"/>
    </location>
</feature>
<name>A0A564ZL14_9BACT</name>
<comment type="pathway">
    <text evidence="6 7">Sulfur metabolism; hydrogen sulfide biosynthesis; sulfite from sulfate: step 2/3.</text>
</comment>
<keyword evidence="6" id="KW-0597">Phosphoprotein</keyword>
<dbReference type="HAMAP" id="MF_00065">
    <property type="entry name" value="Adenylyl_sulf_kinase"/>
    <property type="match status" value="1"/>
</dbReference>